<evidence type="ECO:0000313" key="5">
    <source>
        <dbReference type="EMBL" id="KAK8061698.1"/>
    </source>
</evidence>
<gene>
    <name evidence="5" type="ORF">PG994_008064</name>
</gene>
<dbReference type="InterPro" id="IPR050316">
    <property type="entry name" value="Tyrosinase/Hemocyanin"/>
</dbReference>
<keyword evidence="6" id="KW-1185">Reference proteome</keyword>
<dbReference type="PROSITE" id="PS00497">
    <property type="entry name" value="TYROSINASE_1"/>
    <property type="match status" value="1"/>
</dbReference>
<evidence type="ECO:0000256" key="3">
    <source>
        <dbReference type="SAM" id="SignalP"/>
    </source>
</evidence>
<dbReference type="InterPro" id="IPR002227">
    <property type="entry name" value="Tyrosinase_Cu-bd"/>
</dbReference>
<dbReference type="EMBL" id="JAQQWL010000008">
    <property type="protein sequence ID" value="KAK8061698.1"/>
    <property type="molecule type" value="Genomic_DNA"/>
</dbReference>
<dbReference type="InterPro" id="IPR008922">
    <property type="entry name" value="Di-copper_centre_dom_sf"/>
</dbReference>
<evidence type="ECO:0000313" key="6">
    <source>
        <dbReference type="Proteomes" id="UP001480595"/>
    </source>
</evidence>
<dbReference type="Gene3D" id="1.10.1280.10">
    <property type="entry name" value="Di-copper center containing domain from catechol oxidase"/>
    <property type="match status" value="1"/>
</dbReference>
<name>A0ABR1UV27_9PEZI</name>
<organism evidence="5 6">
    <name type="scientific">Apiospora phragmitis</name>
    <dbReference type="NCBI Taxonomy" id="2905665"/>
    <lineage>
        <taxon>Eukaryota</taxon>
        <taxon>Fungi</taxon>
        <taxon>Dikarya</taxon>
        <taxon>Ascomycota</taxon>
        <taxon>Pezizomycotina</taxon>
        <taxon>Sordariomycetes</taxon>
        <taxon>Xylariomycetidae</taxon>
        <taxon>Amphisphaeriales</taxon>
        <taxon>Apiosporaceae</taxon>
        <taxon>Apiospora</taxon>
    </lineage>
</organism>
<reference evidence="5 6" key="1">
    <citation type="submission" date="2023-01" db="EMBL/GenBank/DDBJ databases">
        <title>Analysis of 21 Apiospora genomes using comparative genomics revels a genus with tremendous synthesis potential of carbohydrate active enzymes and secondary metabolites.</title>
        <authorList>
            <person name="Sorensen T."/>
        </authorList>
    </citation>
    <scope>NUCLEOTIDE SEQUENCE [LARGE SCALE GENOMIC DNA]</scope>
    <source>
        <strain evidence="5 6">CBS 135458</strain>
    </source>
</reference>
<evidence type="ECO:0000256" key="2">
    <source>
        <dbReference type="ARBA" id="ARBA00023002"/>
    </source>
</evidence>
<accession>A0ABR1UV27</accession>
<dbReference type="GeneID" id="92092536"/>
<feature type="domain" description="Tyrosinase copper-binding" evidence="4">
    <location>
        <begin position="128"/>
        <end position="145"/>
    </location>
</feature>
<dbReference type="RefSeq" id="XP_066714960.1">
    <property type="nucleotide sequence ID" value="XM_066859473.1"/>
</dbReference>
<feature type="signal peptide" evidence="3">
    <location>
        <begin position="1"/>
        <end position="20"/>
    </location>
</feature>
<sequence length="421" mass="46943">MQLPLVSLTLLASAASVAKCWTPASSSGSDQAAAESLDKLTMALTDGSLKRHLDTRGVEMRTGQCDLQTAAVRREYSTLSNDEKLDYTRAVQCLMAKPPITPAHKAPGARSRYDDLVATHINQTRTIHRSGSFLAWHRHYVWTFEQALRNECGYKGYVPYWSWAKSSQDPLNSPYLDGSEYSQEETASMSRTTALLASQVACCASNPAKEVSHDDLLYTPKPKSMLTLPLTPGSCVKKGPYAGVMANLTATIPSWPGVTAKEPLSYDPRCIRHDISVPLARKWSGDEHIVDLLQNPLYQTDIGAFQDRLQYTGNTTFGWYGLHQFGHFLLNGDPTGDFFNSPNEPLFWLHHSMVDRVWWTWQNQKPVERAFQVAGTRTMNNKPPSDNVTVEDTFDMGYNGGEVAIKDLVSTVAGPYCYIYR</sequence>
<dbReference type="PANTHER" id="PTHR11474">
    <property type="entry name" value="TYROSINASE FAMILY MEMBER"/>
    <property type="match status" value="1"/>
</dbReference>
<dbReference type="Pfam" id="PF00264">
    <property type="entry name" value="Tyrosinase"/>
    <property type="match status" value="1"/>
</dbReference>
<keyword evidence="1" id="KW-0479">Metal-binding</keyword>
<dbReference type="SUPFAM" id="SSF48056">
    <property type="entry name" value="Di-copper centre-containing domain"/>
    <property type="match status" value="1"/>
</dbReference>
<comment type="caution">
    <text evidence="5">The sequence shown here is derived from an EMBL/GenBank/DDBJ whole genome shotgun (WGS) entry which is preliminary data.</text>
</comment>
<evidence type="ECO:0000256" key="1">
    <source>
        <dbReference type="ARBA" id="ARBA00022723"/>
    </source>
</evidence>
<proteinExistence type="predicted"/>
<keyword evidence="3" id="KW-0732">Signal</keyword>
<evidence type="ECO:0000259" key="4">
    <source>
        <dbReference type="PROSITE" id="PS00497"/>
    </source>
</evidence>
<dbReference type="Proteomes" id="UP001480595">
    <property type="component" value="Unassembled WGS sequence"/>
</dbReference>
<keyword evidence="2" id="KW-0560">Oxidoreductase</keyword>
<feature type="chain" id="PRO_5046498485" evidence="3">
    <location>
        <begin position="21"/>
        <end position="421"/>
    </location>
</feature>
<dbReference type="PRINTS" id="PR00092">
    <property type="entry name" value="TYROSINASE"/>
</dbReference>
<dbReference type="PANTHER" id="PTHR11474:SF125">
    <property type="entry name" value="N-ACETYL-6-HYDROXYTRYPTOPHAN OXIDASE IVOB-RELATED"/>
    <property type="match status" value="1"/>
</dbReference>
<protein>
    <submittedName>
        <fullName evidence="5">Di-copper centre-containing protein</fullName>
    </submittedName>
</protein>